<dbReference type="SUPFAM" id="SSF53271">
    <property type="entry name" value="PRTase-like"/>
    <property type="match status" value="1"/>
</dbReference>
<sequence>MSDLFVSWEEYNKKTEELALKVHNDGWNFNQVVCIAKGGLRV</sequence>
<reference evidence="1" key="1">
    <citation type="submission" date="2018-05" db="EMBL/GenBank/DDBJ databases">
        <authorList>
            <person name="Lanie J.A."/>
            <person name="Ng W.-L."/>
            <person name="Kazmierczak K.M."/>
            <person name="Andrzejewski T.M."/>
            <person name="Davidsen T.M."/>
            <person name="Wayne K.J."/>
            <person name="Tettelin H."/>
            <person name="Glass J.I."/>
            <person name="Rusch D."/>
            <person name="Podicherti R."/>
            <person name="Tsui H.-C.T."/>
            <person name="Winkler M.E."/>
        </authorList>
    </citation>
    <scope>NUCLEOTIDE SEQUENCE</scope>
</reference>
<dbReference type="InterPro" id="IPR029057">
    <property type="entry name" value="PRTase-like"/>
</dbReference>
<dbReference type="Gene3D" id="3.40.50.2020">
    <property type="match status" value="1"/>
</dbReference>
<evidence type="ECO:0000313" key="1">
    <source>
        <dbReference type="EMBL" id="SVC71880.1"/>
    </source>
</evidence>
<organism evidence="1">
    <name type="scientific">marine metagenome</name>
    <dbReference type="NCBI Taxonomy" id="408172"/>
    <lineage>
        <taxon>unclassified sequences</taxon>
        <taxon>metagenomes</taxon>
        <taxon>ecological metagenomes</taxon>
    </lineage>
</organism>
<dbReference type="AlphaFoldDB" id="A0A382PGF4"/>
<protein>
    <submittedName>
        <fullName evidence="1">Uncharacterized protein</fullName>
    </submittedName>
</protein>
<name>A0A382PGF4_9ZZZZ</name>
<feature type="non-terminal residue" evidence="1">
    <location>
        <position position="42"/>
    </location>
</feature>
<proteinExistence type="predicted"/>
<dbReference type="EMBL" id="UINC01106895">
    <property type="protein sequence ID" value="SVC71880.1"/>
    <property type="molecule type" value="Genomic_DNA"/>
</dbReference>
<gene>
    <name evidence="1" type="ORF">METZ01_LOCUS324734</name>
</gene>
<accession>A0A382PGF4</accession>
<feature type="non-terminal residue" evidence="1">
    <location>
        <position position="1"/>
    </location>
</feature>